<feature type="region of interest" description="Disordered" evidence="1">
    <location>
        <begin position="27"/>
        <end position="69"/>
    </location>
</feature>
<keyword evidence="2" id="KW-0472">Membrane</keyword>
<feature type="region of interest" description="Disordered" evidence="1">
    <location>
        <begin position="191"/>
        <end position="321"/>
    </location>
</feature>
<evidence type="ECO:0000256" key="1">
    <source>
        <dbReference type="SAM" id="MobiDB-lite"/>
    </source>
</evidence>
<dbReference type="Proteomes" id="UP000230002">
    <property type="component" value="Unassembled WGS sequence"/>
</dbReference>
<reference evidence="3 4" key="1">
    <citation type="journal article" date="2015" name="Sci. Rep.">
        <title>Chromosome-level genome map provides insights into diverse defense mechanisms in the medicinal fungus Ganoderma sinense.</title>
        <authorList>
            <person name="Zhu Y."/>
            <person name="Xu J."/>
            <person name="Sun C."/>
            <person name="Zhou S."/>
            <person name="Xu H."/>
            <person name="Nelson D.R."/>
            <person name="Qian J."/>
            <person name="Song J."/>
            <person name="Luo H."/>
            <person name="Xiang L."/>
            <person name="Li Y."/>
            <person name="Xu Z."/>
            <person name="Ji A."/>
            <person name="Wang L."/>
            <person name="Lu S."/>
            <person name="Hayward A."/>
            <person name="Sun W."/>
            <person name="Li X."/>
            <person name="Schwartz D.C."/>
            <person name="Wang Y."/>
            <person name="Chen S."/>
        </authorList>
    </citation>
    <scope>NUCLEOTIDE SEQUENCE [LARGE SCALE GENOMIC DNA]</scope>
    <source>
        <strain evidence="3 4">ZZ0214-1</strain>
    </source>
</reference>
<feature type="compositionally biased region" description="Low complexity" evidence="1">
    <location>
        <begin position="300"/>
        <end position="318"/>
    </location>
</feature>
<keyword evidence="4" id="KW-1185">Reference proteome</keyword>
<comment type="caution">
    <text evidence="3">The sequence shown here is derived from an EMBL/GenBank/DDBJ whole genome shotgun (WGS) entry which is preliminary data.</text>
</comment>
<organism evidence="3 4">
    <name type="scientific">Ganoderma sinense ZZ0214-1</name>
    <dbReference type="NCBI Taxonomy" id="1077348"/>
    <lineage>
        <taxon>Eukaryota</taxon>
        <taxon>Fungi</taxon>
        <taxon>Dikarya</taxon>
        <taxon>Basidiomycota</taxon>
        <taxon>Agaricomycotina</taxon>
        <taxon>Agaricomycetes</taxon>
        <taxon>Polyporales</taxon>
        <taxon>Polyporaceae</taxon>
        <taxon>Ganoderma</taxon>
    </lineage>
</organism>
<keyword evidence="2" id="KW-0812">Transmembrane</keyword>
<keyword evidence="2" id="KW-1133">Transmembrane helix</keyword>
<name>A0A2G8SL98_9APHY</name>
<evidence type="ECO:0000313" key="4">
    <source>
        <dbReference type="Proteomes" id="UP000230002"/>
    </source>
</evidence>
<evidence type="ECO:0000313" key="3">
    <source>
        <dbReference type="EMBL" id="PIL34348.1"/>
    </source>
</evidence>
<feature type="compositionally biased region" description="Polar residues" evidence="1">
    <location>
        <begin position="229"/>
        <end position="239"/>
    </location>
</feature>
<evidence type="ECO:0000256" key="2">
    <source>
        <dbReference type="SAM" id="Phobius"/>
    </source>
</evidence>
<dbReference type="OrthoDB" id="2757114at2759"/>
<proteinExistence type="predicted"/>
<feature type="region of interest" description="Disordered" evidence="1">
    <location>
        <begin position="140"/>
        <end position="173"/>
    </location>
</feature>
<sequence length="379" mass="39525">MSAVSPSAALSASGSLSSSLSVPSSILTANASPTPPLQRPDGAAPSNPAGNGGNGNGGNQNSFGNPPQLTSSASLYPTIVLLLLVSITIVARSYALRRRQQALIAEAIANGTYVPPKKPGALGEKPKMYEIFIGEKEVEEEGAQDLGGERAASPEKQKEKEVEREKEPERFEDGLAVDWDRIMPVACRWLTAPDNSQSPPPDSAPTPPPVSTSRRHSRFSLASLPGRRMSSSSRDQAQSPVPPPSELTVSGSPTADRPDTRLSLLAEKPPLTPEPPEEKVRVSVLISMPFADPSRKRKSMASALTAASTSTAVSQTESELPYVELGTTEVSAGSLRSSLEVSAAFPPPNSTAAAVGSADSNTGGRSVDLPPAAESDMNV</sequence>
<feature type="region of interest" description="Disordered" evidence="1">
    <location>
        <begin position="1"/>
        <end position="20"/>
    </location>
</feature>
<dbReference type="EMBL" id="AYKW01000005">
    <property type="protein sequence ID" value="PIL34348.1"/>
    <property type="molecule type" value="Genomic_DNA"/>
</dbReference>
<feature type="transmembrane region" description="Helical" evidence="2">
    <location>
        <begin position="75"/>
        <end position="95"/>
    </location>
</feature>
<gene>
    <name evidence="3" type="ORF">GSI_03123</name>
</gene>
<feature type="compositionally biased region" description="Pro residues" evidence="1">
    <location>
        <begin position="198"/>
        <end position="210"/>
    </location>
</feature>
<feature type="compositionally biased region" description="Low complexity" evidence="1">
    <location>
        <begin position="59"/>
        <end position="68"/>
    </location>
</feature>
<feature type="region of interest" description="Disordered" evidence="1">
    <location>
        <begin position="342"/>
        <end position="379"/>
    </location>
</feature>
<protein>
    <submittedName>
        <fullName evidence="3">Uncharacterized protein</fullName>
    </submittedName>
</protein>
<dbReference type="AlphaFoldDB" id="A0A2G8SL98"/>
<feature type="compositionally biased region" description="Basic and acidic residues" evidence="1">
    <location>
        <begin position="152"/>
        <end position="173"/>
    </location>
</feature>
<accession>A0A2G8SL98</accession>